<evidence type="ECO:0000256" key="2">
    <source>
        <dbReference type="ARBA" id="ARBA00039785"/>
    </source>
</evidence>
<evidence type="ECO:0000256" key="3">
    <source>
        <dbReference type="ARBA" id="ARBA00046185"/>
    </source>
</evidence>
<dbReference type="OrthoDB" id="498204at2759"/>
<feature type="region of interest" description="Disordered" evidence="4">
    <location>
        <begin position="1"/>
        <end position="24"/>
    </location>
</feature>
<evidence type="ECO:0000256" key="1">
    <source>
        <dbReference type="ARBA" id="ARBA00023002"/>
    </source>
</evidence>
<dbReference type="EMBL" id="BDIP01000088">
    <property type="protein sequence ID" value="GIQ79996.1"/>
    <property type="molecule type" value="Genomic_DNA"/>
</dbReference>
<dbReference type="Proteomes" id="UP000265618">
    <property type="component" value="Unassembled WGS sequence"/>
</dbReference>
<name>A0A9K3CMU4_9EUKA</name>
<organism evidence="6 7">
    <name type="scientific">Kipferlia bialata</name>
    <dbReference type="NCBI Taxonomy" id="797122"/>
    <lineage>
        <taxon>Eukaryota</taxon>
        <taxon>Metamonada</taxon>
        <taxon>Carpediemonas-like organisms</taxon>
        <taxon>Kipferlia</taxon>
    </lineage>
</organism>
<dbReference type="GO" id="GO:0016491">
    <property type="term" value="F:oxidoreductase activity"/>
    <property type="evidence" value="ECO:0007669"/>
    <property type="project" value="UniProtKB-KW"/>
</dbReference>
<dbReference type="InterPro" id="IPR006076">
    <property type="entry name" value="FAD-dep_OxRdtase"/>
</dbReference>
<protein>
    <recommendedName>
        <fullName evidence="2">FAD-dependent oxidoreductase domain-containing protein 1</fullName>
    </recommendedName>
</protein>
<reference evidence="6 7" key="1">
    <citation type="journal article" date="2018" name="PLoS ONE">
        <title>The draft genome of Kipferlia bialata reveals reductive genome evolution in fornicate parasites.</title>
        <authorList>
            <person name="Tanifuji G."/>
            <person name="Takabayashi S."/>
            <person name="Kume K."/>
            <person name="Takagi M."/>
            <person name="Nakayama T."/>
            <person name="Kamikawa R."/>
            <person name="Inagaki Y."/>
            <person name="Hashimoto T."/>
        </authorList>
    </citation>
    <scope>NUCLEOTIDE SEQUENCE [LARGE SCALE GENOMIC DNA]</scope>
    <source>
        <strain evidence="6">NY0173</strain>
    </source>
</reference>
<dbReference type="PANTHER" id="PTHR13847">
    <property type="entry name" value="SARCOSINE DEHYDROGENASE-RELATED"/>
    <property type="match status" value="1"/>
</dbReference>
<evidence type="ECO:0000313" key="7">
    <source>
        <dbReference type="Proteomes" id="UP000265618"/>
    </source>
</evidence>
<comment type="function">
    <text evidence="3">Required for the assembly of the mitochondrial membrane respiratory chain NADH dehydrogenase (Complex I). Involved in mid-late stages of complex I assembly.</text>
</comment>
<evidence type="ECO:0000259" key="5">
    <source>
        <dbReference type="Pfam" id="PF01266"/>
    </source>
</evidence>
<proteinExistence type="predicted"/>
<evidence type="ECO:0000313" key="6">
    <source>
        <dbReference type="EMBL" id="GIQ79996.1"/>
    </source>
</evidence>
<dbReference type="InterPro" id="IPR036188">
    <property type="entry name" value="FAD/NAD-bd_sf"/>
</dbReference>
<accession>A0A9K3CMU4</accession>
<dbReference type="SUPFAM" id="SSF51905">
    <property type="entry name" value="FAD/NAD(P)-binding domain"/>
    <property type="match status" value="1"/>
</dbReference>
<dbReference type="Pfam" id="PF01266">
    <property type="entry name" value="DAO"/>
    <property type="match status" value="1"/>
</dbReference>
<keyword evidence="1" id="KW-0560">Oxidoreductase</keyword>
<evidence type="ECO:0000256" key="4">
    <source>
        <dbReference type="SAM" id="MobiDB-lite"/>
    </source>
</evidence>
<dbReference type="GO" id="GO:0005737">
    <property type="term" value="C:cytoplasm"/>
    <property type="evidence" value="ECO:0007669"/>
    <property type="project" value="TreeGrafter"/>
</dbReference>
<dbReference type="Gene3D" id="3.50.50.60">
    <property type="entry name" value="FAD/NAD(P)-binding domain"/>
    <property type="match status" value="1"/>
</dbReference>
<feature type="domain" description="FAD dependent oxidoreductase" evidence="5">
    <location>
        <begin position="197"/>
        <end position="595"/>
    </location>
</feature>
<keyword evidence="7" id="KW-1185">Reference proteome</keyword>
<dbReference type="PANTHER" id="PTHR13847:SF287">
    <property type="entry name" value="FAD-DEPENDENT OXIDOREDUCTASE DOMAIN-CONTAINING PROTEIN 1"/>
    <property type="match status" value="1"/>
</dbReference>
<dbReference type="Gene3D" id="3.30.9.10">
    <property type="entry name" value="D-Amino Acid Oxidase, subunit A, domain 2"/>
    <property type="match status" value="1"/>
</dbReference>
<sequence length="635" mass="68522">MAPPTHLPTKGAERERESGDVEDAVPAFPDDSLICKCEKVTVADARVAIRGLIRQIHLSHETTGLPIPLGPKGRVLIDANALKGTRLRMGLGACKGAWCGRHLPDLVWEEGAEMVPYTLRPLTVKSNRIGVLAESHSEDVCLSNRMTTPDVELSTGFMSDPLRFQSTLYTTGPRMYTHTPDADSTVRVDQLEVVDTDVLILGAGSAGLGTAVACARRNMALEAAGAIPLRVTLLDTRAASGQGDQKHAIGGVRSAMSDPETVLLVSESQKHLSTWNTNLLPHETETEADIGWARSGYIFTAYGEEQKATLEKVIRTQKSNAALGLHPETGLVWVDTETIVSLVPGINTEGLLGGAYSPRDGVASPIRWAVSATNRAVGDPSLTHCSLVTCAHVVRVLDSEGEGEGERCRVLVRLKRRDEQDIYQVIRAQCVIEALGGAANIVQERSGLGLLQIFPDSHDAFVTSKIKDAPSLLQGQRAGPVVIDLRPSCSFGSVYWYITPEGQIIMCGTPSPPQPGLDDAGSSTHLPELCQRLTNQTPYASALRVHRRWRGVYPNTPDGKPIVGPDPENPRLFHVNGLAGHGFMLSLGLGRLVCDAVYAQIGAEDTGKTFGEGERERILTAMRVNRNYTGKELLK</sequence>
<comment type="caution">
    <text evidence="6">The sequence shown here is derived from an EMBL/GenBank/DDBJ whole genome shotgun (WGS) entry which is preliminary data.</text>
</comment>
<gene>
    <name evidence="6" type="ORF">KIPB_000715</name>
</gene>
<dbReference type="AlphaFoldDB" id="A0A9K3CMU4"/>